<comment type="caution">
    <text evidence="1">The sequence shown here is derived from an EMBL/GenBank/DDBJ whole genome shotgun (WGS) entry which is preliminary data.</text>
</comment>
<evidence type="ECO:0000313" key="2">
    <source>
        <dbReference type="Proteomes" id="UP000642571"/>
    </source>
</evidence>
<dbReference type="Proteomes" id="UP000642571">
    <property type="component" value="Unassembled WGS sequence"/>
</dbReference>
<dbReference type="RefSeq" id="WP_188656230.1">
    <property type="nucleotide sequence ID" value="NZ_BMIN01000032.1"/>
</dbReference>
<sequence length="209" mass="24426">MNQSQFTISSNEIRNFNLYKEDINSSSKCIPFHIFKDFKLSNDLTNRVTMNPIISLDTFMQIIYETYKDIRLQDAVLIPTVIVLHEGSLIGVTQPGIYHINFHIEAVVPVKDIHQMEWSYLKKISRSSVAIGYFIHVDNQDIDDPSSREIVIEKRKEIINEMREKIKLHGNLEDEVTIYPIDSSTTGLSCIQWIKRQYTNDFPEWRGEE</sequence>
<evidence type="ECO:0000313" key="1">
    <source>
        <dbReference type="EMBL" id="GGD29596.1"/>
    </source>
</evidence>
<name>A0ABQ1QL62_9BACI</name>
<accession>A0ABQ1QL62</accession>
<gene>
    <name evidence="1" type="ORF">GCM10011389_41440</name>
</gene>
<proteinExistence type="predicted"/>
<dbReference type="EMBL" id="BMIN01000032">
    <property type="protein sequence ID" value="GGD29596.1"/>
    <property type="molecule type" value="Genomic_DNA"/>
</dbReference>
<reference evidence="2" key="1">
    <citation type="journal article" date="2019" name="Int. J. Syst. Evol. Microbiol.">
        <title>The Global Catalogue of Microorganisms (GCM) 10K type strain sequencing project: providing services to taxonomists for standard genome sequencing and annotation.</title>
        <authorList>
            <consortium name="The Broad Institute Genomics Platform"/>
            <consortium name="The Broad Institute Genome Sequencing Center for Infectious Disease"/>
            <person name="Wu L."/>
            <person name="Ma J."/>
        </authorList>
    </citation>
    <scope>NUCLEOTIDE SEQUENCE [LARGE SCALE GENOMIC DNA]</scope>
    <source>
        <strain evidence="2">CGMCC 1.15353</strain>
    </source>
</reference>
<protein>
    <submittedName>
        <fullName evidence="1">Uncharacterized protein</fullName>
    </submittedName>
</protein>
<keyword evidence="2" id="KW-1185">Reference proteome</keyword>
<organism evidence="1 2">
    <name type="scientific">Pontibacillus salipaludis</name>
    <dbReference type="NCBI Taxonomy" id="1697394"/>
    <lineage>
        <taxon>Bacteria</taxon>
        <taxon>Bacillati</taxon>
        <taxon>Bacillota</taxon>
        <taxon>Bacilli</taxon>
        <taxon>Bacillales</taxon>
        <taxon>Bacillaceae</taxon>
        <taxon>Pontibacillus</taxon>
    </lineage>
</organism>